<feature type="compositionally biased region" description="Low complexity" evidence="1">
    <location>
        <begin position="444"/>
        <end position="460"/>
    </location>
</feature>
<feature type="region of interest" description="Disordered" evidence="1">
    <location>
        <begin position="243"/>
        <end position="288"/>
    </location>
</feature>
<evidence type="ECO:0000256" key="1">
    <source>
        <dbReference type="SAM" id="MobiDB-lite"/>
    </source>
</evidence>
<dbReference type="EMBL" id="JANBUH010000039">
    <property type="protein sequence ID" value="KAJ2756008.1"/>
    <property type="molecule type" value="Genomic_DNA"/>
</dbReference>
<feature type="compositionally biased region" description="Low complexity" evidence="1">
    <location>
        <begin position="367"/>
        <end position="382"/>
    </location>
</feature>
<dbReference type="InterPro" id="IPR018608">
    <property type="entry name" value="Gti1/Pac2"/>
</dbReference>
<dbReference type="AlphaFoldDB" id="A0A9W8GY59"/>
<feature type="compositionally biased region" description="Polar residues" evidence="1">
    <location>
        <begin position="339"/>
        <end position="361"/>
    </location>
</feature>
<dbReference type="Proteomes" id="UP001140011">
    <property type="component" value="Unassembled WGS sequence"/>
</dbReference>
<feature type="compositionally biased region" description="Basic and acidic residues" evidence="1">
    <location>
        <begin position="321"/>
        <end position="331"/>
    </location>
</feature>
<comment type="caution">
    <text evidence="2">The sequence shown here is derived from an EMBL/GenBank/DDBJ whole genome shotgun (WGS) entry which is preliminary data.</text>
</comment>
<dbReference type="PANTHER" id="PTHR28027:SF1">
    <property type="entry name" value="CAMP INDEPENDENT REGULATORY PROTEIN (AFU_ORTHOLOGUE AFUA_3G09640)"/>
    <property type="match status" value="1"/>
</dbReference>
<feature type="region of interest" description="Disordered" evidence="1">
    <location>
        <begin position="601"/>
        <end position="638"/>
    </location>
</feature>
<proteinExistence type="predicted"/>
<gene>
    <name evidence="2" type="primary">PTH2_1</name>
    <name evidence="2" type="ORF">GGI19_001189</name>
</gene>
<name>A0A9W8GY59_9FUNG</name>
<dbReference type="OrthoDB" id="5572844at2759"/>
<protein>
    <submittedName>
        <fullName evidence="2">Gluconate transport-inducing protein</fullName>
    </submittedName>
</protein>
<keyword evidence="3" id="KW-1185">Reference proteome</keyword>
<dbReference type="PANTHER" id="PTHR28027">
    <property type="entry name" value="TRANSCRIPTIONAL REGULATOR MIT1"/>
    <property type="match status" value="1"/>
</dbReference>
<feature type="region of interest" description="Disordered" evidence="1">
    <location>
        <begin position="91"/>
        <end position="113"/>
    </location>
</feature>
<feature type="region of interest" description="Disordered" evidence="1">
    <location>
        <begin position="303"/>
        <end position="382"/>
    </location>
</feature>
<evidence type="ECO:0000313" key="2">
    <source>
        <dbReference type="EMBL" id="KAJ2756008.1"/>
    </source>
</evidence>
<dbReference type="GO" id="GO:0003677">
    <property type="term" value="F:DNA binding"/>
    <property type="evidence" value="ECO:0007669"/>
    <property type="project" value="TreeGrafter"/>
</dbReference>
<feature type="compositionally biased region" description="Polar residues" evidence="1">
    <location>
        <begin position="94"/>
        <end position="112"/>
    </location>
</feature>
<feature type="region of interest" description="Disordered" evidence="1">
    <location>
        <begin position="442"/>
        <end position="462"/>
    </location>
</feature>
<reference evidence="2" key="1">
    <citation type="submission" date="2022-07" db="EMBL/GenBank/DDBJ databases">
        <title>Phylogenomic reconstructions and comparative analyses of Kickxellomycotina fungi.</title>
        <authorList>
            <person name="Reynolds N.K."/>
            <person name="Stajich J.E."/>
            <person name="Barry K."/>
            <person name="Grigoriev I.V."/>
            <person name="Crous P."/>
            <person name="Smith M.E."/>
        </authorList>
    </citation>
    <scope>NUCLEOTIDE SEQUENCE</scope>
    <source>
        <strain evidence="2">BCRC 34297</strain>
    </source>
</reference>
<sequence>MGDTRMETYYGFVSTSEDALALFEACRLGYKQRVPRRLSDAERAAIRSGSVFVWEEGESGMKRWTDGRSWSPSRVQGCFLTYHEWEGRRRAQRHPSTYQHQHPNHHSMQPQGAYSLPISVHGLPPNHHHHQPMGIARYGHFIGGPTKAGSTQVQYGMPKENGMLKKALSIRTNTGKKLHIIAYYSKEDHVKRRLLTPTSDPNFPRLDVPPNLYPDMSPESMYGAGHAHMAYNSAMDVDSDYAVRTTPDQSETQPPQQASRRPHNLSIHRATPPQLPSSSPSSSSEAVEDISAAFHKARVQSLVTPGDVPPASAFAHTSRPAPEHSHSHRSDPLLLQPLSAPSGTTMCSQQGASRPSSNSFSFGGHLPSSSMPYSAPSSSASAPASSVMRSAVATASGSSTATMHAAGGPDDSAPSIYTPGATSGSGGYRSRYTGLGLGGGVSGGSSSYGSSNGSSSATVAGHHRATPLRSVTTAAVMMHHHNNGEHSSRMPLLLSPISATHLSHGINLAGIRRDVKEGPRRLPSISASLHGSNGIPYVGGDSVSPTDSVAIPTCSPGGLGIFTTSNIQPLPSPMATPRPSMPLGFEGDSLSLLALAADRAQARNGGAPQSRIVSNSGHHPYSRPWKRGPSMRSVSLKQSEDVRQLGVLDQRLKLK</sequence>
<accession>A0A9W8GY59</accession>
<dbReference type="Pfam" id="PF09729">
    <property type="entry name" value="Gti1_Pac2"/>
    <property type="match status" value="1"/>
</dbReference>
<organism evidence="2 3">
    <name type="scientific">Coemansia pectinata</name>
    <dbReference type="NCBI Taxonomy" id="1052879"/>
    <lineage>
        <taxon>Eukaryota</taxon>
        <taxon>Fungi</taxon>
        <taxon>Fungi incertae sedis</taxon>
        <taxon>Zoopagomycota</taxon>
        <taxon>Kickxellomycotina</taxon>
        <taxon>Kickxellomycetes</taxon>
        <taxon>Kickxellales</taxon>
        <taxon>Kickxellaceae</taxon>
        <taxon>Coemansia</taxon>
    </lineage>
</organism>
<feature type="compositionally biased region" description="Polar residues" evidence="1">
    <location>
        <begin position="246"/>
        <end position="259"/>
    </location>
</feature>
<evidence type="ECO:0000313" key="3">
    <source>
        <dbReference type="Proteomes" id="UP001140011"/>
    </source>
</evidence>